<sequence>MKLSIAFAFFAVNALTVLATTLPAAKTELKWISVEDHSTISQLPSDIVFTALLRHLHVLDSDNETSLTKRVGTEVVSCYNFGTKADRAPSISAIDDFCSRVIGRQVNNGQTVSMRYNYGAFTILVSGAAINGCNFVIDGNCNRLLRKPLDGCNTKGENGKQGGTVTDLCGQWRYDPGSNGSDV</sequence>
<dbReference type="Proteomes" id="UP000054279">
    <property type="component" value="Unassembled WGS sequence"/>
</dbReference>
<reference evidence="2 3" key="1">
    <citation type="submission" date="2014-06" db="EMBL/GenBank/DDBJ databases">
        <title>Evolutionary Origins and Diversification of the Mycorrhizal Mutualists.</title>
        <authorList>
            <consortium name="DOE Joint Genome Institute"/>
            <consortium name="Mycorrhizal Genomics Consortium"/>
            <person name="Kohler A."/>
            <person name="Kuo A."/>
            <person name="Nagy L.G."/>
            <person name="Floudas D."/>
            <person name="Copeland A."/>
            <person name="Barry K.W."/>
            <person name="Cichocki N."/>
            <person name="Veneault-Fourrey C."/>
            <person name="LaButti K."/>
            <person name="Lindquist E.A."/>
            <person name="Lipzen A."/>
            <person name="Lundell T."/>
            <person name="Morin E."/>
            <person name="Murat C."/>
            <person name="Riley R."/>
            <person name="Ohm R."/>
            <person name="Sun H."/>
            <person name="Tunlid A."/>
            <person name="Henrissat B."/>
            <person name="Grigoriev I.V."/>
            <person name="Hibbett D.S."/>
            <person name="Martin F."/>
        </authorList>
    </citation>
    <scope>NUCLEOTIDE SEQUENCE [LARGE SCALE GENOMIC DNA]</scope>
    <source>
        <strain evidence="2 3">SS14</strain>
    </source>
</reference>
<evidence type="ECO:0000313" key="3">
    <source>
        <dbReference type="Proteomes" id="UP000054279"/>
    </source>
</evidence>
<organism evidence="2 3">
    <name type="scientific">Sphaerobolus stellatus (strain SS14)</name>
    <dbReference type="NCBI Taxonomy" id="990650"/>
    <lineage>
        <taxon>Eukaryota</taxon>
        <taxon>Fungi</taxon>
        <taxon>Dikarya</taxon>
        <taxon>Basidiomycota</taxon>
        <taxon>Agaricomycotina</taxon>
        <taxon>Agaricomycetes</taxon>
        <taxon>Phallomycetidae</taxon>
        <taxon>Geastrales</taxon>
        <taxon>Sphaerobolaceae</taxon>
        <taxon>Sphaerobolus</taxon>
    </lineage>
</organism>
<dbReference type="AlphaFoldDB" id="A0A0C9W5G9"/>
<feature type="signal peptide" evidence="1">
    <location>
        <begin position="1"/>
        <end position="19"/>
    </location>
</feature>
<proteinExistence type="predicted"/>
<name>A0A0C9W5G9_SPHS4</name>
<accession>A0A0C9W5G9</accession>
<dbReference type="EMBL" id="KN837104">
    <property type="protein sequence ID" value="KIJ47023.1"/>
    <property type="molecule type" value="Genomic_DNA"/>
</dbReference>
<dbReference type="OrthoDB" id="2888338at2759"/>
<dbReference type="HOGENOM" id="CLU_1579506_0_0_1"/>
<keyword evidence="3" id="KW-1185">Reference proteome</keyword>
<evidence type="ECO:0000313" key="2">
    <source>
        <dbReference type="EMBL" id="KIJ47023.1"/>
    </source>
</evidence>
<gene>
    <name evidence="2" type="ORF">M422DRAFT_249334</name>
</gene>
<protein>
    <submittedName>
        <fullName evidence="2">Uncharacterized protein</fullName>
    </submittedName>
</protein>
<feature type="chain" id="PRO_5002205099" evidence="1">
    <location>
        <begin position="20"/>
        <end position="183"/>
    </location>
</feature>
<evidence type="ECO:0000256" key="1">
    <source>
        <dbReference type="SAM" id="SignalP"/>
    </source>
</evidence>
<keyword evidence="1" id="KW-0732">Signal</keyword>